<organism evidence="1 2">
    <name type="scientific">Durusdinium trenchii</name>
    <dbReference type="NCBI Taxonomy" id="1381693"/>
    <lineage>
        <taxon>Eukaryota</taxon>
        <taxon>Sar</taxon>
        <taxon>Alveolata</taxon>
        <taxon>Dinophyceae</taxon>
        <taxon>Suessiales</taxon>
        <taxon>Symbiodiniaceae</taxon>
        <taxon>Durusdinium</taxon>
    </lineage>
</organism>
<dbReference type="Proteomes" id="UP001642464">
    <property type="component" value="Unassembled WGS sequence"/>
</dbReference>
<feature type="non-terminal residue" evidence="1">
    <location>
        <position position="170"/>
    </location>
</feature>
<name>A0ABP0H7H5_9DINO</name>
<evidence type="ECO:0000313" key="1">
    <source>
        <dbReference type="EMBL" id="CAK8986155.1"/>
    </source>
</evidence>
<keyword evidence="2" id="KW-1185">Reference proteome</keyword>
<protein>
    <submittedName>
        <fullName evidence="1">Uncharacterized protein</fullName>
    </submittedName>
</protein>
<proteinExistence type="predicted"/>
<dbReference type="EMBL" id="CAXAMM010000145">
    <property type="protein sequence ID" value="CAK8986155.1"/>
    <property type="molecule type" value="Genomic_DNA"/>
</dbReference>
<sequence>ELQAELQKLDPEIHAAEGLSEALVSEANSDQLKDAEEARVRLKAIESIVQTTHAAIAAVRLKAQELSAKVAEDKEIADLMITDFAAVASKTEAQDFALRKALSFAEQARQLVLNRAFEKYETLRMEVASKLRVCIELQGGKPDDLYAAITTAGSNVTKKSIKAYLEANQP</sequence>
<accession>A0ABP0H7H5</accession>
<reference evidence="1 2" key="1">
    <citation type="submission" date="2024-02" db="EMBL/GenBank/DDBJ databases">
        <authorList>
            <person name="Chen Y."/>
            <person name="Shah S."/>
            <person name="Dougan E. K."/>
            <person name="Thang M."/>
            <person name="Chan C."/>
        </authorList>
    </citation>
    <scope>NUCLEOTIDE SEQUENCE [LARGE SCALE GENOMIC DNA]</scope>
</reference>
<feature type="non-terminal residue" evidence="1">
    <location>
        <position position="1"/>
    </location>
</feature>
<gene>
    <name evidence="1" type="ORF">SCF082_LOCUS434</name>
</gene>
<evidence type="ECO:0000313" key="2">
    <source>
        <dbReference type="Proteomes" id="UP001642464"/>
    </source>
</evidence>
<comment type="caution">
    <text evidence="1">The sequence shown here is derived from an EMBL/GenBank/DDBJ whole genome shotgun (WGS) entry which is preliminary data.</text>
</comment>